<protein>
    <submittedName>
        <fullName evidence="2">Glyoxalase</fullName>
    </submittedName>
</protein>
<evidence type="ECO:0000313" key="2">
    <source>
        <dbReference type="EMBL" id="PDQ17588.1"/>
    </source>
</evidence>
<dbReference type="InterPro" id="IPR037523">
    <property type="entry name" value="VOC_core"/>
</dbReference>
<accession>A0A2A6F810</accession>
<feature type="domain" description="VOC" evidence="1">
    <location>
        <begin position="7"/>
        <end position="130"/>
    </location>
</feature>
<reference evidence="2 3" key="1">
    <citation type="submission" date="2017-09" db="EMBL/GenBank/DDBJ databases">
        <title>Mesorhizobum sanjuanii sp. nov. isolated from nodules of Lotus tenuis in saline-alkaline lowlands of Flooding Pampa.</title>
        <authorList>
            <person name="Sannazzaro A.I."/>
            <person name="Torres Tejerizo G.A."/>
            <person name="Fontana F."/>
            <person name="Cumpa Velazquez L.M."/>
            <person name="Hansen L."/>
            <person name="Pistorio M."/>
            <person name="Estrella M.J."/>
        </authorList>
    </citation>
    <scope>NUCLEOTIDE SEQUENCE [LARGE SCALE GENOMIC DNA]</scope>
    <source>
        <strain evidence="2 3">BSA136</strain>
    </source>
</reference>
<dbReference type="PROSITE" id="PS51819">
    <property type="entry name" value="VOC"/>
    <property type="match status" value="1"/>
</dbReference>
<dbReference type="Proteomes" id="UP000219182">
    <property type="component" value="Unassembled WGS sequence"/>
</dbReference>
<dbReference type="PANTHER" id="PTHR34109">
    <property type="entry name" value="BNAUNNG04460D PROTEIN-RELATED"/>
    <property type="match status" value="1"/>
</dbReference>
<gene>
    <name evidence="2" type="ORF">CN311_29290</name>
</gene>
<evidence type="ECO:0000313" key="3">
    <source>
        <dbReference type="Proteomes" id="UP000219182"/>
    </source>
</evidence>
<organism evidence="2 3">
    <name type="scientific">Mesorhizobium sanjuanii</name>
    <dbReference type="NCBI Taxonomy" id="2037900"/>
    <lineage>
        <taxon>Bacteria</taxon>
        <taxon>Pseudomonadati</taxon>
        <taxon>Pseudomonadota</taxon>
        <taxon>Alphaproteobacteria</taxon>
        <taxon>Hyphomicrobiales</taxon>
        <taxon>Phyllobacteriaceae</taxon>
        <taxon>Mesorhizobium</taxon>
    </lineage>
</organism>
<dbReference type="RefSeq" id="WP_097577089.1">
    <property type="nucleotide sequence ID" value="NZ_NWQG01000248.1"/>
</dbReference>
<dbReference type="Gene3D" id="3.30.720.120">
    <property type="match status" value="1"/>
</dbReference>
<dbReference type="Gene3D" id="3.30.720.110">
    <property type="match status" value="1"/>
</dbReference>
<dbReference type="InterPro" id="IPR029068">
    <property type="entry name" value="Glyas_Bleomycin-R_OHBP_Dase"/>
</dbReference>
<evidence type="ECO:0000259" key="1">
    <source>
        <dbReference type="PROSITE" id="PS51819"/>
    </source>
</evidence>
<dbReference type="Pfam" id="PF00903">
    <property type="entry name" value="Glyoxalase"/>
    <property type="match status" value="1"/>
</dbReference>
<sequence length="156" mass="17327">MLGNRSMPASTVIPVLSYPDVGKASLWLCQAFGLELRLRIANHRAQLGFGEGAVVVTELKADKSMVREDAEQDRPQQFAVMVRVEDVDAHHRRAVLHGAVILSEPTSYPYGERQYSCRDPGGHGWTFSQSIADIAPEDWDGIVEDVSGHRRGVHYD</sequence>
<dbReference type="PANTHER" id="PTHR34109:SF1">
    <property type="entry name" value="VOC DOMAIN-CONTAINING PROTEIN"/>
    <property type="match status" value="1"/>
</dbReference>
<comment type="caution">
    <text evidence="2">The sequence shown here is derived from an EMBL/GenBank/DDBJ whole genome shotgun (WGS) entry which is preliminary data.</text>
</comment>
<dbReference type="SUPFAM" id="SSF54593">
    <property type="entry name" value="Glyoxalase/Bleomycin resistance protein/Dihydroxybiphenyl dioxygenase"/>
    <property type="match status" value="1"/>
</dbReference>
<dbReference type="InterPro" id="IPR004360">
    <property type="entry name" value="Glyas_Fos-R_dOase_dom"/>
</dbReference>
<dbReference type="EMBL" id="NWQG01000248">
    <property type="protein sequence ID" value="PDQ17588.1"/>
    <property type="molecule type" value="Genomic_DNA"/>
</dbReference>
<name>A0A2A6F810_9HYPH</name>
<dbReference type="AlphaFoldDB" id="A0A2A6F810"/>
<keyword evidence="3" id="KW-1185">Reference proteome</keyword>
<proteinExistence type="predicted"/>